<name>Q98BA3_RHILO</name>
<organism evidence="2 3">
    <name type="scientific">Mesorhizobium japonicum (strain LMG 29417 / CECT 9101 / MAFF 303099)</name>
    <name type="common">Mesorhizobium loti (strain MAFF 303099)</name>
    <dbReference type="NCBI Taxonomy" id="266835"/>
    <lineage>
        <taxon>Bacteria</taxon>
        <taxon>Pseudomonadati</taxon>
        <taxon>Pseudomonadota</taxon>
        <taxon>Alphaproteobacteria</taxon>
        <taxon>Hyphomicrobiales</taxon>
        <taxon>Phyllobacteriaceae</taxon>
        <taxon>Mesorhizobium</taxon>
    </lineage>
</organism>
<gene>
    <name evidence="2" type="ordered locus">mlr5662</name>
</gene>
<proteinExistence type="predicted"/>
<dbReference type="AlphaFoldDB" id="Q98BA3"/>
<evidence type="ECO:0000313" key="2">
    <source>
        <dbReference type="EMBL" id="BAB52069.1"/>
    </source>
</evidence>
<evidence type="ECO:0000313" key="3">
    <source>
        <dbReference type="Proteomes" id="UP000000552"/>
    </source>
</evidence>
<feature type="region of interest" description="Disordered" evidence="1">
    <location>
        <begin position="79"/>
        <end position="108"/>
    </location>
</feature>
<dbReference type="HOGENOM" id="CLU_2194839_0_0_5"/>
<feature type="compositionally biased region" description="Basic residues" evidence="1">
    <location>
        <begin position="97"/>
        <end position="108"/>
    </location>
</feature>
<dbReference type="EMBL" id="BA000012">
    <property type="protein sequence ID" value="BAB52069.1"/>
    <property type="molecule type" value="Genomic_DNA"/>
</dbReference>
<sequence length="108" mass="12351">MPAPEPYSAEECFQLDDIGIWRDPAIISQNATRVLAKNNVVLEYRAILVGTIRDGFPTTAVTEKATDFRFDQRRRGKRNPIHCVDTGHTLEINPNTRKFRRSRGQPIN</sequence>
<dbReference type="KEGG" id="mlo:mlr5662"/>
<accession>Q98BA3</accession>
<protein>
    <submittedName>
        <fullName evidence="2">Mlr5662 protein</fullName>
    </submittedName>
</protein>
<reference evidence="2 3" key="1">
    <citation type="journal article" date="2000" name="DNA Res.">
        <title>Complete genome structure of the nitrogen-fixing symbiotic bacterium Mesorhizobium loti.</title>
        <authorList>
            <person name="Kaneko T."/>
            <person name="Nakamura Y."/>
            <person name="Sato S."/>
            <person name="Asamizu E."/>
            <person name="Kato T."/>
            <person name="Sasamoto S."/>
            <person name="Watanabe A."/>
            <person name="Idesawa K."/>
            <person name="Ishikawa A."/>
            <person name="Kawashima K."/>
            <person name="Kimura T."/>
            <person name="Kishida Y."/>
            <person name="Kiyokawa C."/>
            <person name="Kohara M."/>
            <person name="Matsumoto M."/>
            <person name="Matsuno A."/>
            <person name="Mochizuki Y."/>
            <person name="Nakayama S."/>
            <person name="Nakazaki N."/>
            <person name="Shimpo S."/>
            <person name="Sugimoto M."/>
            <person name="Takeuchi C."/>
            <person name="Yamada M."/>
            <person name="Tabata S."/>
        </authorList>
    </citation>
    <scope>NUCLEOTIDE SEQUENCE [LARGE SCALE GENOMIC DNA]</scope>
    <source>
        <strain evidence="3">LMG 29417 / CECT 9101 / MAFF 303099</strain>
    </source>
</reference>
<dbReference type="Proteomes" id="UP000000552">
    <property type="component" value="Chromosome"/>
</dbReference>
<evidence type="ECO:0000256" key="1">
    <source>
        <dbReference type="SAM" id="MobiDB-lite"/>
    </source>
</evidence>